<reference evidence="3 4" key="1">
    <citation type="submission" date="2018-01" db="EMBL/GenBank/DDBJ databases">
        <title>Superficieibacter electus gen. nov., sp. nov., an extended-spectrum beta-lactamase possessing member of the Enterobacteriaceae family, isolated from intensive care unit surfaces.</title>
        <authorList>
            <person name="Potter R.F."/>
            <person name="D'Souza A.W."/>
        </authorList>
    </citation>
    <scope>NUCLEOTIDE SEQUENCE [LARGE SCALE GENOMIC DNA]</scope>
    <source>
        <strain evidence="2 4">BP-1</strain>
        <strain evidence="1 3">BP-2</strain>
    </source>
</reference>
<name>A0A2P5GSN3_9ENTR</name>
<evidence type="ECO:0000313" key="2">
    <source>
        <dbReference type="EMBL" id="POP49567.1"/>
    </source>
</evidence>
<proteinExistence type="predicted"/>
<dbReference type="EMBL" id="PQGD01000005">
    <property type="protein sequence ID" value="POP49567.1"/>
    <property type="molecule type" value="Genomic_DNA"/>
</dbReference>
<protein>
    <submittedName>
        <fullName evidence="2">Uncharacterized protein</fullName>
    </submittedName>
</protein>
<sequence length="373" mass="43085">MWTKSLMNTDLLISRLDEIEQQITLLRHKPCQCERNLEVKIRHFGGGEHYVRQCNQCGRQKGGALKAPDALTELDGQPARAFDPALEEEYNRELTIRHQKLSLLSREKIQLLSALNGGVDPLYVEQEKKYREAFQKLSEHLDTFIESFDIDKTLLALSQQQRRIKKVKQEHAELNPSLFSSETELKAWMVNLFKSDFYIYQEVTGVHVTEGINVRIDYVFYPRAHLVEEGFEPAPFGIEVKYLSQEKSFAHKAGRSVWQAISYNDCEFSLKDRKFNLKFCLLFSNLSFSNEREVLALYSDHSDDKSMKWAGMLNVANHAKVGVLKITGKREKVKGWSISFAGGLYFSCHLDKDGNRYKRVNENMVNKVRVGSF</sequence>
<keyword evidence="3" id="KW-1185">Reference proteome</keyword>
<evidence type="ECO:0000313" key="3">
    <source>
        <dbReference type="Proteomes" id="UP000237073"/>
    </source>
</evidence>
<dbReference type="Proteomes" id="UP000237073">
    <property type="component" value="Unassembled WGS sequence"/>
</dbReference>
<dbReference type="EMBL" id="PQGE01000003">
    <property type="protein sequence ID" value="POP46830.1"/>
    <property type="molecule type" value="Genomic_DNA"/>
</dbReference>
<evidence type="ECO:0000313" key="4">
    <source>
        <dbReference type="Proteomes" id="UP000247005"/>
    </source>
</evidence>
<evidence type="ECO:0000313" key="1">
    <source>
        <dbReference type="EMBL" id="POP46830.1"/>
    </source>
</evidence>
<organism evidence="2 4">
    <name type="scientific">Superficieibacter electus</name>
    <dbReference type="NCBI Taxonomy" id="2022662"/>
    <lineage>
        <taxon>Bacteria</taxon>
        <taxon>Pseudomonadati</taxon>
        <taxon>Pseudomonadota</taxon>
        <taxon>Gammaproteobacteria</taxon>
        <taxon>Enterobacterales</taxon>
        <taxon>Enterobacteriaceae</taxon>
        <taxon>Superficieibacter</taxon>
    </lineage>
</organism>
<comment type="caution">
    <text evidence="2">The sequence shown here is derived from an EMBL/GenBank/DDBJ whole genome shotgun (WGS) entry which is preliminary data.</text>
</comment>
<gene>
    <name evidence="2" type="ORF">CHU32_07910</name>
    <name evidence="1" type="ORF">CHU33_04960</name>
</gene>
<dbReference type="Proteomes" id="UP000247005">
    <property type="component" value="Unassembled WGS sequence"/>
</dbReference>
<accession>A0A2P5GSN3</accession>
<dbReference type="AlphaFoldDB" id="A0A2P5GSN3"/>